<reference evidence="2 3" key="1">
    <citation type="submission" date="2005-07" db="EMBL/GenBank/DDBJ databases">
        <authorList>
            <person name="Mural R.J."/>
            <person name="Li P.W."/>
            <person name="Adams M.D."/>
            <person name="Amanatides P.G."/>
            <person name="Baden-Tillson H."/>
            <person name="Barnstead M."/>
            <person name="Chin S.H."/>
            <person name="Dew I."/>
            <person name="Evans C.A."/>
            <person name="Ferriera S."/>
            <person name="Flanigan M."/>
            <person name="Fosler C."/>
            <person name="Glodek A."/>
            <person name="Gu Z."/>
            <person name="Holt R.A."/>
            <person name="Jennings D."/>
            <person name="Kraft C.L."/>
            <person name="Lu F."/>
            <person name="Nguyen T."/>
            <person name="Nusskern D.R."/>
            <person name="Pfannkoch C.M."/>
            <person name="Sitter C."/>
            <person name="Sutton G.G."/>
            <person name="Venter J.C."/>
            <person name="Wang Z."/>
            <person name="Woodage T."/>
            <person name="Zheng X.H."/>
            <person name="Zhong F."/>
        </authorList>
    </citation>
    <scope>NUCLEOTIDE SEQUENCE [LARGE SCALE GENOMIC DNA]</scope>
    <source>
        <strain>BN</strain>
        <strain evidence="3">Sprague-Dawley</strain>
    </source>
</reference>
<evidence type="ECO:0000256" key="1">
    <source>
        <dbReference type="SAM" id="MobiDB-lite"/>
    </source>
</evidence>
<name>A6HTX5_RAT</name>
<evidence type="ECO:0000313" key="2">
    <source>
        <dbReference type="EMBL" id="EDM02338.1"/>
    </source>
</evidence>
<sequence>MNCLPAATPLKKWEGCSQSAPSAMHLRLHFSLSLFTYTPSLSPSQRSNKHRALRAPSATPTLNTYPSPLPRPPCKHKNKFTDSRPVTSLSTARFFPCATTYCEQVLLTYKCGEEFSTSTGRTVKPVASDQRTPASVTTIAQ</sequence>
<accession>A6HTX5</accession>
<dbReference type="AlphaFoldDB" id="A6HTX5"/>
<dbReference type="EMBL" id="CH473951">
    <property type="protein sequence ID" value="EDM02338.1"/>
    <property type="molecule type" value="Genomic_DNA"/>
</dbReference>
<protein>
    <submittedName>
        <fullName evidence="2">RCG37020</fullName>
    </submittedName>
</protein>
<feature type="region of interest" description="Disordered" evidence="1">
    <location>
        <begin position="41"/>
        <end position="82"/>
    </location>
</feature>
<organism evidence="2 3">
    <name type="scientific">Rattus norvegicus</name>
    <name type="common">Rat</name>
    <dbReference type="NCBI Taxonomy" id="10116"/>
    <lineage>
        <taxon>Eukaryota</taxon>
        <taxon>Metazoa</taxon>
        <taxon>Chordata</taxon>
        <taxon>Craniata</taxon>
        <taxon>Vertebrata</taxon>
        <taxon>Euteleostomi</taxon>
        <taxon>Mammalia</taxon>
        <taxon>Eutheria</taxon>
        <taxon>Euarchontoglires</taxon>
        <taxon>Glires</taxon>
        <taxon>Rodentia</taxon>
        <taxon>Myomorpha</taxon>
        <taxon>Muroidea</taxon>
        <taxon>Muridae</taxon>
        <taxon>Murinae</taxon>
        <taxon>Rattus</taxon>
    </lineage>
</organism>
<proteinExistence type="predicted"/>
<feature type="region of interest" description="Disordered" evidence="1">
    <location>
        <begin position="120"/>
        <end position="141"/>
    </location>
</feature>
<dbReference type="Proteomes" id="UP000234681">
    <property type="component" value="Chromosome 15"/>
</dbReference>
<evidence type="ECO:0000313" key="3">
    <source>
        <dbReference type="Proteomes" id="UP000234681"/>
    </source>
</evidence>
<gene>
    <name evidence="2" type="ORF">rCG_37020</name>
</gene>
<feature type="compositionally biased region" description="Polar residues" evidence="1">
    <location>
        <begin position="129"/>
        <end position="141"/>
    </location>
</feature>